<evidence type="ECO:0000313" key="5">
    <source>
        <dbReference type="EMBL" id="CAI0430782.1"/>
    </source>
</evidence>
<evidence type="ECO:0000256" key="1">
    <source>
        <dbReference type="ARBA" id="ARBA00022723"/>
    </source>
</evidence>
<dbReference type="GO" id="GO:1990837">
    <property type="term" value="F:sequence-specific double-stranded DNA binding"/>
    <property type="evidence" value="ECO:0007669"/>
    <property type="project" value="TreeGrafter"/>
</dbReference>
<dbReference type="GO" id="GO:0005634">
    <property type="term" value="C:nucleus"/>
    <property type="evidence" value="ECO:0007669"/>
    <property type="project" value="TreeGrafter"/>
</dbReference>
<evidence type="ECO:0000313" key="6">
    <source>
        <dbReference type="Proteomes" id="UP001154282"/>
    </source>
</evidence>
<dbReference type="SMART" id="SM00614">
    <property type="entry name" value="ZnF_BED"/>
    <property type="match status" value="1"/>
</dbReference>
<protein>
    <recommendedName>
        <fullName evidence="4">BED-type domain-containing protein</fullName>
    </recommendedName>
</protein>
<feature type="domain" description="BED-type" evidence="4">
    <location>
        <begin position="61"/>
        <end position="101"/>
    </location>
</feature>
<dbReference type="PANTHER" id="PTHR34396">
    <property type="entry name" value="OS03G0264950 PROTEIN-RELATED"/>
    <property type="match status" value="1"/>
</dbReference>
<evidence type="ECO:0000259" key="4">
    <source>
        <dbReference type="Pfam" id="PF02892"/>
    </source>
</evidence>
<dbReference type="InterPro" id="IPR003656">
    <property type="entry name" value="Znf_BED"/>
</dbReference>
<keyword evidence="2" id="KW-0863">Zinc-finger</keyword>
<organism evidence="5 6">
    <name type="scientific">Linum tenue</name>
    <dbReference type="NCBI Taxonomy" id="586396"/>
    <lineage>
        <taxon>Eukaryota</taxon>
        <taxon>Viridiplantae</taxon>
        <taxon>Streptophyta</taxon>
        <taxon>Embryophyta</taxon>
        <taxon>Tracheophyta</taxon>
        <taxon>Spermatophyta</taxon>
        <taxon>Magnoliopsida</taxon>
        <taxon>eudicotyledons</taxon>
        <taxon>Gunneridae</taxon>
        <taxon>Pentapetalae</taxon>
        <taxon>rosids</taxon>
        <taxon>fabids</taxon>
        <taxon>Malpighiales</taxon>
        <taxon>Linaceae</taxon>
        <taxon>Linum</taxon>
    </lineage>
</organism>
<dbReference type="EMBL" id="CAMGYJ010000006">
    <property type="protein sequence ID" value="CAI0430782.1"/>
    <property type="molecule type" value="Genomic_DNA"/>
</dbReference>
<sequence length="195" mass="22614">MDKEGPQIVQDMEGPQNESIVLNVEAIASQPQPDLAQVPQYDVIHVVDEAPLGPTSSKVFSEWWKHYNKVTVDVKPKAECKYCKKNLVGYLSQGITHMKNHYYQCPKVKRPGDIKQPLLQENRNKDKFQLTPFNFSQENSRKELAKEIIRHEYPLSIVEHEGFRSYTMSLNPCFKMVCPNTINKILLAFMIQWSF</sequence>
<dbReference type="InterPro" id="IPR053031">
    <property type="entry name" value="Cuticle_assoc_protein"/>
</dbReference>
<evidence type="ECO:0000256" key="2">
    <source>
        <dbReference type="ARBA" id="ARBA00022771"/>
    </source>
</evidence>
<keyword evidence="3" id="KW-0862">Zinc</keyword>
<evidence type="ECO:0000256" key="3">
    <source>
        <dbReference type="ARBA" id="ARBA00022833"/>
    </source>
</evidence>
<accession>A0AAV0L8G1</accession>
<dbReference type="AlphaFoldDB" id="A0AAV0L8G1"/>
<dbReference type="Pfam" id="PF02892">
    <property type="entry name" value="zf-BED"/>
    <property type="match status" value="1"/>
</dbReference>
<dbReference type="PANTHER" id="PTHR34396:SF25">
    <property type="entry name" value="BOUNDARY ELEMENT ASSOCIATED FACTOR"/>
    <property type="match status" value="1"/>
</dbReference>
<keyword evidence="1" id="KW-0479">Metal-binding</keyword>
<proteinExistence type="predicted"/>
<name>A0AAV0L8G1_9ROSI</name>
<gene>
    <name evidence="5" type="ORF">LITE_LOCUS22755</name>
</gene>
<dbReference type="GO" id="GO:0006357">
    <property type="term" value="P:regulation of transcription by RNA polymerase II"/>
    <property type="evidence" value="ECO:0007669"/>
    <property type="project" value="TreeGrafter"/>
</dbReference>
<dbReference type="Proteomes" id="UP001154282">
    <property type="component" value="Unassembled WGS sequence"/>
</dbReference>
<reference evidence="5" key="1">
    <citation type="submission" date="2022-08" db="EMBL/GenBank/DDBJ databases">
        <authorList>
            <person name="Gutierrez-Valencia J."/>
        </authorList>
    </citation>
    <scope>NUCLEOTIDE SEQUENCE</scope>
</reference>
<comment type="caution">
    <text evidence="5">The sequence shown here is derived from an EMBL/GenBank/DDBJ whole genome shotgun (WGS) entry which is preliminary data.</text>
</comment>
<keyword evidence="6" id="KW-1185">Reference proteome</keyword>
<dbReference type="GO" id="GO:0008270">
    <property type="term" value="F:zinc ion binding"/>
    <property type="evidence" value="ECO:0007669"/>
    <property type="project" value="UniProtKB-KW"/>
</dbReference>